<dbReference type="PANTHER" id="PTHR35936:SF17">
    <property type="entry name" value="ARGININE-BINDING EXTRACELLULAR PROTEIN ARTP"/>
    <property type="match status" value="1"/>
</dbReference>
<dbReference type="SMART" id="SM00062">
    <property type="entry name" value="PBPb"/>
    <property type="match status" value="1"/>
</dbReference>
<proteinExistence type="predicted"/>
<feature type="chain" id="PRO_5046757166" evidence="2">
    <location>
        <begin position="30"/>
        <end position="293"/>
    </location>
</feature>
<comment type="caution">
    <text evidence="4">The sequence shown here is derived from an EMBL/GenBank/DDBJ whole genome shotgun (WGS) entry which is preliminary data.</text>
</comment>
<keyword evidence="5" id="KW-1185">Reference proteome</keyword>
<evidence type="ECO:0000313" key="5">
    <source>
        <dbReference type="Proteomes" id="UP001429580"/>
    </source>
</evidence>
<feature type="domain" description="Solute-binding protein family 3/N-terminal" evidence="3">
    <location>
        <begin position="45"/>
        <end position="278"/>
    </location>
</feature>
<reference evidence="4 5" key="1">
    <citation type="submission" date="2020-03" db="EMBL/GenBank/DDBJ databases">
        <title>Genomic Encyclopedia of Type Strains, Phase IV (KMG-IV): sequencing the most valuable type-strain genomes for metagenomic binning, comparative biology and taxonomic classification.</title>
        <authorList>
            <person name="Goeker M."/>
        </authorList>
    </citation>
    <scope>NUCLEOTIDE SEQUENCE [LARGE SCALE GENOMIC DNA]</scope>
    <source>
        <strain evidence="4 5">DSM 103870</strain>
    </source>
</reference>
<dbReference type="Gene3D" id="3.40.190.10">
    <property type="entry name" value="Periplasmic binding protein-like II"/>
    <property type="match status" value="2"/>
</dbReference>
<gene>
    <name evidence="4" type="ORF">FHS82_001436</name>
</gene>
<accession>A0ABX0V0C3</accession>
<dbReference type="PANTHER" id="PTHR35936">
    <property type="entry name" value="MEMBRANE-BOUND LYTIC MUREIN TRANSGLYCOSYLASE F"/>
    <property type="match status" value="1"/>
</dbReference>
<evidence type="ECO:0000256" key="1">
    <source>
        <dbReference type="ARBA" id="ARBA00022729"/>
    </source>
</evidence>
<protein>
    <submittedName>
        <fullName evidence="4">Polar amino acid transport system substrate-binding protein</fullName>
    </submittedName>
</protein>
<dbReference type="Proteomes" id="UP001429580">
    <property type="component" value="Unassembled WGS sequence"/>
</dbReference>
<dbReference type="EMBL" id="JAASQI010000003">
    <property type="protein sequence ID" value="NIJ57600.1"/>
    <property type="molecule type" value="Genomic_DNA"/>
</dbReference>
<evidence type="ECO:0000259" key="3">
    <source>
        <dbReference type="SMART" id="SM00062"/>
    </source>
</evidence>
<keyword evidence="1 2" id="KW-0732">Signal</keyword>
<dbReference type="InterPro" id="IPR001638">
    <property type="entry name" value="Solute-binding_3/MltF_N"/>
</dbReference>
<dbReference type="Pfam" id="PF00497">
    <property type="entry name" value="SBP_bac_3"/>
    <property type="match status" value="1"/>
</dbReference>
<sequence>MKRREFMGAIPLAAAAVPFAAGLVTPAAAQSAAGSTWDKVAQGKVLRIGAALLEPWYFKDTTGSDAPGGVVAGGTTWRGICPAFAAEVAKVLDARLEIVETTWGNAVAGLQAGQFDTMFMLDATPTRALSVDFVQTPMLWYPMSLIATDDINVTRWSDLNDPKFSIGVALGTNSDEYLTSIAPKANISRFQNSAEIFAAFQSGRTNAGVISAVSADLARARMGVGKTIVLQPAVSIPGGIAVRKEPDSRWREFLNVCAAYYYNTGKTQRLYEDFLRFRNIDPATAVPVQRELW</sequence>
<evidence type="ECO:0000256" key="2">
    <source>
        <dbReference type="SAM" id="SignalP"/>
    </source>
</evidence>
<name>A0ABX0V0C3_9HYPH</name>
<dbReference type="SUPFAM" id="SSF53850">
    <property type="entry name" value="Periplasmic binding protein-like II"/>
    <property type="match status" value="1"/>
</dbReference>
<dbReference type="RefSeq" id="WP_166950386.1">
    <property type="nucleotide sequence ID" value="NZ_JAASQI010000003.1"/>
</dbReference>
<evidence type="ECO:0000313" key="4">
    <source>
        <dbReference type="EMBL" id="NIJ57600.1"/>
    </source>
</evidence>
<feature type="signal peptide" evidence="2">
    <location>
        <begin position="1"/>
        <end position="29"/>
    </location>
</feature>
<organism evidence="4 5">
    <name type="scientific">Pseudochelatococcus lubricantis</name>
    <dbReference type="NCBI Taxonomy" id="1538102"/>
    <lineage>
        <taxon>Bacteria</taxon>
        <taxon>Pseudomonadati</taxon>
        <taxon>Pseudomonadota</taxon>
        <taxon>Alphaproteobacteria</taxon>
        <taxon>Hyphomicrobiales</taxon>
        <taxon>Chelatococcaceae</taxon>
        <taxon>Pseudochelatococcus</taxon>
    </lineage>
</organism>